<dbReference type="InterPro" id="IPR041698">
    <property type="entry name" value="Methyltransf_25"/>
</dbReference>
<accession>A0A9J6EAC3</accession>
<keyword evidence="2" id="KW-0808">Transferase</keyword>
<dbReference type="VEuPathDB" id="VectorBase:LOC119164361"/>
<evidence type="ECO:0000313" key="5">
    <source>
        <dbReference type="EMBL" id="KAH8031475.1"/>
    </source>
</evidence>
<comment type="caution">
    <text evidence="5">The sequence shown here is derived from an EMBL/GenBank/DDBJ whole genome shotgun (WGS) entry which is preliminary data.</text>
</comment>
<keyword evidence="6" id="KW-1185">Reference proteome</keyword>
<feature type="domain" description="Methyltransferase" evidence="4">
    <location>
        <begin position="81"/>
        <end position="178"/>
    </location>
</feature>
<evidence type="ECO:0000256" key="3">
    <source>
        <dbReference type="SAM" id="MobiDB-lite"/>
    </source>
</evidence>
<dbReference type="SUPFAM" id="SSF53335">
    <property type="entry name" value="S-adenosyl-L-methionine-dependent methyltransferases"/>
    <property type="match status" value="1"/>
</dbReference>
<proteinExistence type="predicted"/>
<dbReference type="CDD" id="cd02440">
    <property type="entry name" value="AdoMet_MTases"/>
    <property type="match status" value="1"/>
</dbReference>
<name>A0A9J6EAC3_RHIMP</name>
<feature type="compositionally biased region" description="Polar residues" evidence="3">
    <location>
        <begin position="17"/>
        <end position="27"/>
    </location>
</feature>
<reference evidence="5" key="1">
    <citation type="journal article" date="2020" name="Cell">
        <title>Large-Scale Comparative Analyses of Tick Genomes Elucidate Their Genetic Diversity and Vector Capacities.</title>
        <authorList>
            <consortium name="Tick Genome and Microbiome Consortium (TIGMIC)"/>
            <person name="Jia N."/>
            <person name="Wang J."/>
            <person name="Shi W."/>
            <person name="Du L."/>
            <person name="Sun Y."/>
            <person name="Zhan W."/>
            <person name="Jiang J.F."/>
            <person name="Wang Q."/>
            <person name="Zhang B."/>
            <person name="Ji P."/>
            <person name="Bell-Sakyi L."/>
            <person name="Cui X.M."/>
            <person name="Yuan T.T."/>
            <person name="Jiang B.G."/>
            <person name="Yang W.F."/>
            <person name="Lam T.T."/>
            <person name="Chang Q.C."/>
            <person name="Ding S.J."/>
            <person name="Wang X.J."/>
            <person name="Zhu J.G."/>
            <person name="Ruan X.D."/>
            <person name="Zhao L."/>
            <person name="Wei J.T."/>
            <person name="Ye R.Z."/>
            <person name="Que T.C."/>
            <person name="Du C.H."/>
            <person name="Zhou Y.H."/>
            <person name="Cheng J.X."/>
            <person name="Dai P.F."/>
            <person name="Guo W.B."/>
            <person name="Han X.H."/>
            <person name="Huang E.J."/>
            <person name="Li L.F."/>
            <person name="Wei W."/>
            <person name="Gao Y.C."/>
            <person name="Liu J.Z."/>
            <person name="Shao H.Z."/>
            <person name="Wang X."/>
            <person name="Wang C.C."/>
            <person name="Yang T.C."/>
            <person name="Huo Q.B."/>
            <person name="Li W."/>
            <person name="Chen H.Y."/>
            <person name="Chen S.E."/>
            <person name="Zhou L.G."/>
            <person name="Ni X.B."/>
            <person name="Tian J.H."/>
            <person name="Sheng Y."/>
            <person name="Liu T."/>
            <person name="Pan Y.S."/>
            <person name="Xia L.Y."/>
            <person name="Li J."/>
            <person name="Zhao F."/>
            <person name="Cao W.C."/>
        </authorList>
    </citation>
    <scope>NUCLEOTIDE SEQUENCE</scope>
    <source>
        <strain evidence="5">Rmic-2018</strain>
    </source>
</reference>
<reference evidence="5" key="2">
    <citation type="submission" date="2021-09" db="EMBL/GenBank/DDBJ databases">
        <authorList>
            <person name="Jia N."/>
            <person name="Wang J."/>
            <person name="Shi W."/>
            <person name="Du L."/>
            <person name="Sun Y."/>
            <person name="Zhan W."/>
            <person name="Jiang J."/>
            <person name="Wang Q."/>
            <person name="Zhang B."/>
            <person name="Ji P."/>
            <person name="Sakyi L.B."/>
            <person name="Cui X."/>
            <person name="Yuan T."/>
            <person name="Jiang B."/>
            <person name="Yang W."/>
            <person name="Lam T.T.-Y."/>
            <person name="Chang Q."/>
            <person name="Ding S."/>
            <person name="Wang X."/>
            <person name="Zhu J."/>
            <person name="Ruan X."/>
            <person name="Zhao L."/>
            <person name="Wei J."/>
            <person name="Que T."/>
            <person name="Du C."/>
            <person name="Cheng J."/>
            <person name="Dai P."/>
            <person name="Han X."/>
            <person name="Huang E."/>
            <person name="Gao Y."/>
            <person name="Liu J."/>
            <person name="Shao H."/>
            <person name="Ye R."/>
            <person name="Li L."/>
            <person name="Wei W."/>
            <person name="Wang X."/>
            <person name="Wang C."/>
            <person name="Huo Q."/>
            <person name="Li W."/>
            <person name="Guo W."/>
            <person name="Chen H."/>
            <person name="Chen S."/>
            <person name="Zhou L."/>
            <person name="Zhou L."/>
            <person name="Ni X."/>
            <person name="Tian J."/>
            <person name="Zhou Y."/>
            <person name="Sheng Y."/>
            <person name="Liu T."/>
            <person name="Pan Y."/>
            <person name="Xia L."/>
            <person name="Li J."/>
            <person name="Zhao F."/>
            <person name="Cao W."/>
        </authorList>
    </citation>
    <scope>NUCLEOTIDE SEQUENCE</scope>
    <source>
        <strain evidence="5">Rmic-2018</strain>
        <tissue evidence="5">Larvae</tissue>
    </source>
</reference>
<keyword evidence="1" id="KW-0489">Methyltransferase</keyword>
<protein>
    <recommendedName>
        <fullName evidence="4">Methyltransferase domain-containing protein</fullName>
    </recommendedName>
</protein>
<gene>
    <name evidence="5" type="ORF">HPB51_017538</name>
</gene>
<organism evidence="5 6">
    <name type="scientific">Rhipicephalus microplus</name>
    <name type="common">Cattle tick</name>
    <name type="synonym">Boophilus microplus</name>
    <dbReference type="NCBI Taxonomy" id="6941"/>
    <lineage>
        <taxon>Eukaryota</taxon>
        <taxon>Metazoa</taxon>
        <taxon>Ecdysozoa</taxon>
        <taxon>Arthropoda</taxon>
        <taxon>Chelicerata</taxon>
        <taxon>Arachnida</taxon>
        <taxon>Acari</taxon>
        <taxon>Parasitiformes</taxon>
        <taxon>Ixodida</taxon>
        <taxon>Ixodoidea</taxon>
        <taxon>Ixodidae</taxon>
        <taxon>Rhipicephalinae</taxon>
        <taxon>Rhipicephalus</taxon>
        <taxon>Boophilus</taxon>
    </lineage>
</organism>
<dbReference type="PANTHER" id="PTHR43861">
    <property type="entry name" value="TRANS-ACONITATE 2-METHYLTRANSFERASE-RELATED"/>
    <property type="match status" value="1"/>
</dbReference>
<evidence type="ECO:0000256" key="1">
    <source>
        <dbReference type="ARBA" id="ARBA00022603"/>
    </source>
</evidence>
<dbReference type="GO" id="GO:0032259">
    <property type="term" value="P:methylation"/>
    <property type="evidence" value="ECO:0007669"/>
    <property type="project" value="UniProtKB-KW"/>
</dbReference>
<feature type="region of interest" description="Disordered" evidence="3">
    <location>
        <begin position="17"/>
        <end position="37"/>
    </location>
</feature>
<dbReference type="EMBL" id="JABSTU010000005">
    <property type="protein sequence ID" value="KAH8031475.1"/>
    <property type="molecule type" value="Genomic_DNA"/>
</dbReference>
<evidence type="ECO:0000259" key="4">
    <source>
        <dbReference type="Pfam" id="PF13649"/>
    </source>
</evidence>
<evidence type="ECO:0000256" key="2">
    <source>
        <dbReference type="ARBA" id="ARBA00022679"/>
    </source>
</evidence>
<dbReference type="Gene3D" id="3.40.50.150">
    <property type="entry name" value="Vaccinia Virus protein VP39"/>
    <property type="match status" value="1"/>
</dbReference>
<dbReference type="Pfam" id="PF13649">
    <property type="entry name" value="Methyltransf_25"/>
    <property type="match status" value="1"/>
</dbReference>
<dbReference type="AlphaFoldDB" id="A0A9J6EAC3"/>
<dbReference type="InterPro" id="IPR029063">
    <property type="entry name" value="SAM-dependent_MTases_sf"/>
</dbReference>
<dbReference type="Proteomes" id="UP000821866">
    <property type="component" value="Chromosome 3"/>
</dbReference>
<evidence type="ECO:0000313" key="6">
    <source>
        <dbReference type="Proteomes" id="UP000821866"/>
    </source>
</evidence>
<sequence>MPAQGTTPSITAIQAVSGTQATTQRVNGHTDHHRRPSGENVRLCVTEYAKHNIIQRRYSQSVLDFCRLAFSTEPDPSQQFLDVGCGTGDFTRDVLMPQCLPCRRIVGVDCSREMVEYARRHSAHEKLRFELLDICADVTWFLEKFGQFERVYSFFCLHWVDDISAAFKNISRLMSATGECLLVFSAAQEPVELCKVAVRMYPWAKYSELRTRPFLRFPICSQTRKNLRGILSFEIKSENYTLPMLAEASVECS</sequence>
<dbReference type="GO" id="GO:0008168">
    <property type="term" value="F:methyltransferase activity"/>
    <property type="evidence" value="ECO:0007669"/>
    <property type="project" value="UniProtKB-KW"/>
</dbReference>
<dbReference type="PANTHER" id="PTHR43861:SF1">
    <property type="entry name" value="TRANS-ACONITATE 2-METHYLTRANSFERASE"/>
    <property type="match status" value="1"/>
</dbReference>